<name>A0A5P1EPJ2_ASPOF</name>
<dbReference type="Gramene" id="ONK66481">
    <property type="protein sequence ID" value="ONK66481"/>
    <property type="gene ID" value="A4U43_C06F8620"/>
</dbReference>
<dbReference type="Proteomes" id="UP000243459">
    <property type="component" value="Chromosome 6"/>
</dbReference>
<evidence type="ECO:0000313" key="2">
    <source>
        <dbReference type="Proteomes" id="UP000243459"/>
    </source>
</evidence>
<keyword evidence="2" id="KW-1185">Reference proteome</keyword>
<protein>
    <submittedName>
        <fullName evidence="1">Uncharacterized protein</fullName>
    </submittedName>
</protein>
<evidence type="ECO:0000313" key="1">
    <source>
        <dbReference type="EMBL" id="ONK66481.1"/>
    </source>
</evidence>
<gene>
    <name evidence="1" type="ORF">A4U43_C06F8620</name>
</gene>
<sequence length="98" mass="10324">MNVGVALGGTKVAGMDGGSRTAKMMYTDTVEDADMEDMGTMSECAGKVSVVGKEIADDDADMVDMGKMSEFVRKVTVVGLLGVRLLLGGRLLMRMCVP</sequence>
<reference evidence="2" key="1">
    <citation type="journal article" date="2017" name="Nat. Commun.">
        <title>The asparagus genome sheds light on the origin and evolution of a young Y chromosome.</title>
        <authorList>
            <person name="Harkess A."/>
            <person name="Zhou J."/>
            <person name="Xu C."/>
            <person name="Bowers J.E."/>
            <person name="Van der Hulst R."/>
            <person name="Ayyampalayam S."/>
            <person name="Mercati F."/>
            <person name="Riccardi P."/>
            <person name="McKain M.R."/>
            <person name="Kakrana A."/>
            <person name="Tang H."/>
            <person name="Ray J."/>
            <person name="Groenendijk J."/>
            <person name="Arikit S."/>
            <person name="Mathioni S.M."/>
            <person name="Nakano M."/>
            <person name="Shan H."/>
            <person name="Telgmann-Rauber A."/>
            <person name="Kanno A."/>
            <person name="Yue Z."/>
            <person name="Chen H."/>
            <person name="Li W."/>
            <person name="Chen Y."/>
            <person name="Xu X."/>
            <person name="Zhang Y."/>
            <person name="Luo S."/>
            <person name="Chen H."/>
            <person name="Gao J."/>
            <person name="Mao Z."/>
            <person name="Pires J.C."/>
            <person name="Luo M."/>
            <person name="Kudrna D."/>
            <person name="Wing R.A."/>
            <person name="Meyers B.C."/>
            <person name="Yi K."/>
            <person name="Kong H."/>
            <person name="Lavrijsen P."/>
            <person name="Sunseri F."/>
            <person name="Falavigna A."/>
            <person name="Ye Y."/>
            <person name="Leebens-Mack J.H."/>
            <person name="Chen G."/>
        </authorList>
    </citation>
    <scope>NUCLEOTIDE SEQUENCE [LARGE SCALE GENOMIC DNA]</scope>
    <source>
        <strain evidence="2">cv. DH0086</strain>
    </source>
</reference>
<dbReference type="EMBL" id="CM007386">
    <property type="protein sequence ID" value="ONK66481.1"/>
    <property type="molecule type" value="Genomic_DNA"/>
</dbReference>
<dbReference type="AlphaFoldDB" id="A0A5P1EPJ2"/>
<organism evidence="1 2">
    <name type="scientific">Asparagus officinalis</name>
    <name type="common">Garden asparagus</name>
    <dbReference type="NCBI Taxonomy" id="4686"/>
    <lineage>
        <taxon>Eukaryota</taxon>
        <taxon>Viridiplantae</taxon>
        <taxon>Streptophyta</taxon>
        <taxon>Embryophyta</taxon>
        <taxon>Tracheophyta</taxon>
        <taxon>Spermatophyta</taxon>
        <taxon>Magnoliopsida</taxon>
        <taxon>Liliopsida</taxon>
        <taxon>Asparagales</taxon>
        <taxon>Asparagaceae</taxon>
        <taxon>Asparagoideae</taxon>
        <taxon>Asparagus</taxon>
    </lineage>
</organism>
<accession>A0A5P1EPJ2</accession>
<proteinExistence type="predicted"/>